<gene>
    <name evidence="2" type="ORF">GCM10007890_09290</name>
</gene>
<feature type="region of interest" description="Disordered" evidence="1">
    <location>
        <begin position="64"/>
        <end position="113"/>
    </location>
</feature>
<dbReference type="AlphaFoldDB" id="A0AA37TBI9"/>
<comment type="caution">
    <text evidence="2">The sequence shown here is derived from an EMBL/GenBank/DDBJ whole genome shotgun (WGS) entry which is preliminary data.</text>
</comment>
<keyword evidence="3" id="KW-1185">Reference proteome</keyword>
<evidence type="ECO:0000256" key="1">
    <source>
        <dbReference type="SAM" id="MobiDB-lite"/>
    </source>
</evidence>
<proteinExistence type="predicted"/>
<evidence type="ECO:0000313" key="2">
    <source>
        <dbReference type="EMBL" id="GLS68917.1"/>
    </source>
</evidence>
<evidence type="ECO:0000313" key="3">
    <source>
        <dbReference type="Proteomes" id="UP001157440"/>
    </source>
</evidence>
<feature type="compositionally biased region" description="Basic and acidic residues" evidence="1">
    <location>
        <begin position="94"/>
        <end position="103"/>
    </location>
</feature>
<dbReference type="Proteomes" id="UP001157440">
    <property type="component" value="Unassembled WGS sequence"/>
</dbReference>
<feature type="region of interest" description="Disordered" evidence="1">
    <location>
        <begin position="1"/>
        <end position="48"/>
    </location>
</feature>
<accession>A0AA37TBI9</accession>
<sequence length="113" mass="12453">MSTSDKPDDVQPACQRLEPLLRRGKRAERWIGSGQRKSPAANRADDSAAEALSGRVIKLRWADTFGRPARPDPAKWGRPAPVSAQVLPFQSPADRSDRTRRGAADQPFVPVPR</sequence>
<organism evidence="2 3">
    <name type="scientific">Methylobacterium tardum</name>
    <dbReference type="NCBI Taxonomy" id="374432"/>
    <lineage>
        <taxon>Bacteria</taxon>
        <taxon>Pseudomonadati</taxon>
        <taxon>Pseudomonadota</taxon>
        <taxon>Alphaproteobacteria</taxon>
        <taxon>Hyphomicrobiales</taxon>
        <taxon>Methylobacteriaceae</taxon>
        <taxon>Methylobacterium</taxon>
    </lineage>
</organism>
<protein>
    <submittedName>
        <fullName evidence="2">Uncharacterized protein</fullName>
    </submittedName>
</protein>
<dbReference type="RefSeq" id="WP_238195896.1">
    <property type="nucleotide sequence ID" value="NZ_BPQZ01000007.1"/>
</dbReference>
<name>A0AA37TBI9_9HYPH</name>
<reference evidence="3" key="1">
    <citation type="journal article" date="2019" name="Int. J. Syst. Evol. Microbiol.">
        <title>The Global Catalogue of Microorganisms (GCM) 10K type strain sequencing project: providing services to taxonomists for standard genome sequencing and annotation.</title>
        <authorList>
            <consortium name="The Broad Institute Genomics Platform"/>
            <consortium name="The Broad Institute Genome Sequencing Center for Infectious Disease"/>
            <person name="Wu L."/>
            <person name="Ma J."/>
        </authorList>
    </citation>
    <scope>NUCLEOTIDE SEQUENCE [LARGE SCALE GENOMIC DNA]</scope>
    <source>
        <strain evidence="3">NBRC 103632</strain>
    </source>
</reference>
<dbReference type="EMBL" id="BSPL01000008">
    <property type="protein sequence ID" value="GLS68917.1"/>
    <property type="molecule type" value="Genomic_DNA"/>
</dbReference>